<proteinExistence type="predicted"/>
<dbReference type="EMBL" id="CADCUR010000009">
    <property type="protein sequence ID" value="CAA9377471.1"/>
    <property type="molecule type" value="Genomic_DNA"/>
</dbReference>
<protein>
    <submittedName>
        <fullName evidence="1">Uncharacterized protein</fullName>
    </submittedName>
</protein>
<organism evidence="1">
    <name type="scientific">uncultured Pyrinomonadaceae bacterium</name>
    <dbReference type="NCBI Taxonomy" id="2283094"/>
    <lineage>
        <taxon>Bacteria</taxon>
        <taxon>Pseudomonadati</taxon>
        <taxon>Acidobacteriota</taxon>
        <taxon>Blastocatellia</taxon>
        <taxon>Blastocatellales</taxon>
        <taxon>Pyrinomonadaceae</taxon>
        <taxon>environmental samples</taxon>
    </lineage>
</organism>
<dbReference type="AlphaFoldDB" id="A0A6J4N4T5"/>
<name>A0A6J4N4T5_9BACT</name>
<evidence type="ECO:0000313" key="1">
    <source>
        <dbReference type="EMBL" id="CAA9377471.1"/>
    </source>
</evidence>
<reference evidence="1" key="1">
    <citation type="submission" date="2020-02" db="EMBL/GenBank/DDBJ databases">
        <authorList>
            <person name="Meier V. D."/>
        </authorList>
    </citation>
    <scope>NUCLEOTIDE SEQUENCE</scope>
    <source>
        <strain evidence="1">AVDCRST_MAG74</strain>
    </source>
</reference>
<accession>A0A6J4N4T5</accession>
<gene>
    <name evidence="1" type="ORF">AVDCRST_MAG74-93</name>
</gene>
<sequence>MLKRCGKFKVETRLKPFVLCLILCQLKPLARLRYGLKEC</sequence>